<dbReference type="AlphaFoldDB" id="A0A8J4SSU6"/>
<dbReference type="EMBL" id="LUCH01000740">
    <property type="protein sequence ID" value="KAF5404415.1"/>
    <property type="molecule type" value="Genomic_DNA"/>
</dbReference>
<protein>
    <submittedName>
        <fullName evidence="1">Uncharacterized protein</fullName>
    </submittedName>
</protein>
<evidence type="ECO:0000313" key="2">
    <source>
        <dbReference type="Proteomes" id="UP000748531"/>
    </source>
</evidence>
<keyword evidence="2" id="KW-1185">Reference proteome</keyword>
<dbReference type="Proteomes" id="UP000748531">
    <property type="component" value="Unassembled WGS sequence"/>
</dbReference>
<comment type="caution">
    <text evidence="1">The sequence shown here is derived from an EMBL/GenBank/DDBJ whole genome shotgun (WGS) entry which is preliminary data.</text>
</comment>
<evidence type="ECO:0000313" key="1">
    <source>
        <dbReference type="EMBL" id="KAF5404415.1"/>
    </source>
</evidence>
<organism evidence="1 2">
    <name type="scientific">Paragonimus heterotremus</name>
    <dbReference type="NCBI Taxonomy" id="100268"/>
    <lineage>
        <taxon>Eukaryota</taxon>
        <taxon>Metazoa</taxon>
        <taxon>Spiralia</taxon>
        <taxon>Lophotrochozoa</taxon>
        <taxon>Platyhelminthes</taxon>
        <taxon>Trematoda</taxon>
        <taxon>Digenea</taxon>
        <taxon>Plagiorchiida</taxon>
        <taxon>Troglotremata</taxon>
        <taxon>Troglotrematidae</taxon>
        <taxon>Paragonimus</taxon>
    </lineage>
</organism>
<proteinExistence type="predicted"/>
<feature type="non-terminal residue" evidence="1">
    <location>
        <position position="1"/>
    </location>
</feature>
<reference evidence="1" key="1">
    <citation type="submission" date="2019-05" db="EMBL/GenBank/DDBJ databases">
        <title>Annotation for the trematode Paragonimus heterotremus.</title>
        <authorList>
            <person name="Choi Y.-J."/>
        </authorList>
    </citation>
    <scope>NUCLEOTIDE SEQUENCE</scope>
    <source>
        <strain evidence="1">LC</strain>
    </source>
</reference>
<name>A0A8J4SSU6_9TREM</name>
<sequence length="181" mass="20145">KLRVLNLRGNDVIGVPPGLLNLCQLDLFDLQLQDNPLLSLLPGEWRDRSDHLQSLQDYSAMKLFVIANQLRSFISNETSSSSKHIHKEYQLEEAQTILAYLDNVLEKFKSGSCCWCTGSRFGSGIRLRRHCVNLFAYEGLPIALNCCGLACTASASECGANDFADRFYGVQPEVVVQNGTE</sequence>
<dbReference type="OrthoDB" id="660555at2759"/>
<gene>
    <name evidence="1" type="ORF">PHET_01584</name>
</gene>
<accession>A0A8J4SSU6</accession>